<sequence>MQELKARFSLLDDMSAQIERIAEAGMQMVEQFEDAGSAAGDAFDGIESGVATAAGSVDGVATSIGNVQEATDSAAAAMDDYGNAATGAAGQADALANSAESAAEAAESFTDAADGYGNAAEQAASQTDYWTEAVGNYDKSALEAVYSTEELVEMGFKSADALEEQERMFELCDQSASNLSKSMEATTDIQAELNSAMEQAADVMTSVADSENVSAETKAELAKAAEEAAEAMSELNAAQQEAETAMAEYDAVMASGTTDLGELESAAERAGIAAENLAAANGRASDATEELSKATEKASEEAQSAEKSGTEAISGVANALAAAGITATVKDIANSVYDLAEAFSDAESTVVKATGASGEALDGLTTSMMNAYAASKSGSLDDTAGAIGEINTRMALTGEELTKVTGQFLDYAEITGTNVVGSVQNVTKIMNKWNVEASDVESVLDKLAYAGQISGISVDSLSSTLITGSASLQEMGLSLDNAISLLASLELYGMNSTTVVTAMRTAVKNFSSDGLDAQTALRDTITEIANMEDAADATALAIDTFGSRAGVDMANAIRSGAISVETLTGTLDVAKGTLSSTAETAQTLDQKWEQANRNISTAFTTTLQPTLDKASSGLADIANSVGDFLNEHPAVTRAISAVGVGLGAAAIGLAGVSAATAAATVATTAFGTALSAAIWPITAVAAAIAAVTAAVLILKGNYDDAYDETMSMTAVTAQQTAELESLQAQYEEACATYGETSAEASSLKYQIDTLSASLEANGKSVEQLVSECDSLIEKHNSLMQEIDDGTQAVKDNELGNLALITRLTELAASTDNTAGKQQEMEAIISGLNDSIDGLNVSYSDLIENQDSTIASIRTMAKEQAKQQKQQEQYNEYVKLIQQEAEEQAKLAEVTDEVAAAQERASTAQHELNESWKKSNGDYSGWKMFWSWTSDEQAANDAAQDALEEVTGKQEELQSALDETQSKIKAIEDEWGGVKEAAEEASDGTISYQEAVSDAYEGVRTKVEELCTAYDEAYQAALESFQGQFGLFDEASTKSDEYLNATVANAQKAMDSQLAYWDTYLANVETLKSVSAEDLGVTQENYEALMAYAQSGSEEAAGLAASMADAINNGNAEAVAALANTVGEVQAKQEEASQAVADWQTDFTSTLGDIQQEMTTAIEGMNLSEEAQASAKETISAYIEQISSSAGEASEAAKSVAEAIQTALKTESEAKVEVDVEYKPNTESLDNLTLPDKTAEAEYEINTSQIDAYTMPDTSAEAEYKLNSTIVDNYTPEDKEADAIYDVNSLAVDNWRPPDKTATLTYNITTSGSVPGHANGTTNAESLFLAGENGPELVARPAAAYANGTTDSTDYFIAGENGPELIIGEQGSTVFPTEETDRLIGALNDREKPLQVRETSGSSTGKEKTSEDVKRILLEIAGSGAIEVGGSGGADKETILEVLCDHLKPVLMNIIQSEIYEEGELSYEY</sequence>
<organism evidence="5 6">
    <name type="scientific">Mediterraneibacter gnavus</name>
    <name type="common">Ruminococcus gnavus</name>
    <dbReference type="NCBI Taxonomy" id="33038"/>
    <lineage>
        <taxon>Bacteria</taxon>
        <taxon>Bacillati</taxon>
        <taxon>Bacillota</taxon>
        <taxon>Clostridia</taxon>
        <taxon>Lachnospirales</taxon>
        <taxon>Lachnospiraceae</taxon>
        <taxon>Mediterraneibacter</taxon>
    </lineage>
</organism>
<feature type="compositionally biased region" description="Basic and acidic residues" evidence="2">
    <location>
        <begin position="290"/>
        <end position="300"/>
    </location>
</feature>
<reference evidence="5 6" key="1">
    <citation type="submission" date="2018-08" db="EMBL/GenBank/DDBJ databases">
        <title>A genome reference for cultivated species of the human gut microbiota.</title>
        <authorList>
            <person name="Zou Y."/>
            <person name="Xue W."/>
            <person name="Luo G."/>
        </authorList>
    </citation>
    <scope>NUCLEOTIDE SEQUENCE [LARGE SCALE GENOMIC DNA]</scope>
    <source>
        <strain evidence="5 6">AF19-16AC</strain>
    </source>
</reference>
<feature type="transmembrane region" description="Helical" evidence="3">
    <location>
        <begin position="677"/>
        <end position="698"/>
    </location>
</feature>
<dbReference type="Pfam" id="PF10145">
    <property type="entry name" value="PhageMin_Tail"/>
    <property type="match status" value="1"/>
</dbReference>
<evidence type="ECO:0000313" key="5">
    <source>
        <dbReference type="EMBL" id="RGT38390.1"/>
    </source>
</evidence>
<keyword evidence="3" id="KW-0812">Transmembrane</keyword>
<dbReference type="EMBL" id="QRWQ01000008">
    <property type="protein sequence ID" value="RGT38390.1"/>
    <property type="molecule type" value="Genomic_DNA"/>
</dbReference>
<feature type="region of interest" description="Disordered" evidence="2">
    <location>
        <begin position="279"/>
        <end position="309"/>
    </location>
</feature>
<keyword evidence="3" id="KW-1133">Transmembrane helix</keyword>
<accession>A0A412NGQ8</accession>
<feature type="transmembrane region" description="Helical" evidence="3">
    <location>
        <begin position="638"/>
        <end position="665"/>
    </location>
</feature>
<dbReference type="InterPro" id="IPR010090">
    <property type="entry name" value="Phage_tape_meas"/>
</dbReference>
<dbReference type="RefSeq" id="WP_118046902.1">
    <property type="nucleotide sequence ID" value="NZ_QRWQ01000008.1"/>
</dbReference>
<dbReference type="Proteomes" id="UP000283834">
    <property type="component" value="Unassembled WGS sequence"/>
</dbReference>
<evidence type="ECO:0000259" key="4">
    <source>
        <dbReference type="Pfam" id="PF10145"/>
    </source>
</evidence>
<protein>
    <recommendedName>
        <fullName evidence="4">Phage tail tape measure protein domain-containing protein</fullName>
    </recommendedName>
</protein>
<feature type="domain" description="Phage tail tape measure protein" evidence="4">
    <location>
        <begin position="379"/>
        <end position="591"/>
    </location>
</feature>
<evidence type="ECO:0000256" key="1">
    <source>
        <dbReference type="SAM" id="Coils"/>
    </source>
</evidence>
<gene>
    <name evidence="5" type="ORF">DWX36_09655</name>
</gene>
<feature type="coiled-coil region" evidence="1">
    <location>
        <begin position="876"/>
        <end position="910"/>
    </location>
</feature>
<comment type="caution">
    <text evidence="5">The sequence shown here is derived from an EMBL/GenBank/DDBJ whole genome shotgun (WGS) entry which is preliminary data.</text>
</comment>
<evidence type="ECO:0000256" key="3">
    <source>
        <dbReference type="SAM" id="Phobius"/>
    </source>
</evidence>
<keyword evidence="1" id="KW-0175">Coiled coil</keyword>
<feature type="coiled-coil region" evidence="1">
    <location>
        <begin position="939"/>
        <end position="973"/>
    </location>
</feature>
<evidence type="ECO:0000256" key="2">
    <source>
        <dbReference type="SAM" id="MobiDB-lite"/>
    </source>
</evidence>
<proteinExistence type="predicted"/>
<keyword evidence="3" id="KW-0472">Membrane</keyword>
<name>A0A412NGQ8_MEDGN</name>
<evidence type="ECO:0000313" key="6">
    <source>
        <dbReference type="Proteomes" id="UP000283834"/>
    </source>
</evidence>